<dbReference type="SUPFAM" id="SSF55781">
    <property type="entry name" value="GAF domain-like"/>
    <property type="match status" value="1"/>
</dbReference>
<dbReference type="Gene3D" id="3.40.50.300">
    <property type="entry name" value="P-loop containing nucleotide triphosphate hydrolases"/>
    <property type="match status" value="1"/>
</dbReference>
<dbReference type="InterPro" id="IPR027417">
    <property type="entry name" value="P-loop_NTPase"/>
</dbReference>
<keyword evidence="5" id="KW-0804">Transcription</keyword>
<sequence>MAHRHLQRQHAQNIFAVLADKKPTASSEIASQILTSWRRCADTVELDPMHIHCPAVVDATALRELCQRFEGFLLLAEPEMLNLYSSLKGSGYALILTNNDGVILNHLTGDHLEQDFREAGLWQGANWGESHAGTNGIGTCIAEGRPLTVHKDEHFLSQNIDLTCSAAPIHDPHGNLLAVLDASCCSNEDSMSAQVLARALVANSATIIENQYFLHEMRNLRILRFHQQANHLGLASEGLLAIDEQNRVRAINQSALKILRLNDRHNMLNQEIDLILGKELKSMLLHADAGDNQVCSFRDQRNGNQLYGHLLKFKEKTRRRNRDLSIPPAERNPDECRGELCKLSVLAGEDPRMKEAARRAERVMNKRIPILLHGETGTGKELFTQAIHLASERREKPFIALNCASIPETLIESELFGYRQGAFTGARRDGRRGKFIESDGGTLFLDEIGDMPLAMQSRLLRVLETQEVVPLGGDLPVKVDLHVVTATHRDLRTLVYNGEFREDLYYRLNGITLNLPPLREREDLSKIILKVLAAENDTGSELRISKESMDALLSYQWPGNLRQLRFVIRTAIALCDGVELQRDDFNLDYVTSPPAEKEEVAPLELSLKESVDEQTEDESEDNPLQSAEQQVIVASLGEHNWNISKTAEALGMSRNTLYRKLRKHGINQTR</sequence>
<evidence type="ECO:0000259" key="6">
    <source>
        <dbReference type="PROSITE" id="PS50045"/>
    </source>
</evidence>
<dbReference type="Gene3D" id="1.10.10.60">
    <property type="entry name" value="Homeodomain-like"/>
    <property type="match status" value="1"/>
</dbReference>
<feature type="domain" description="Sigma-54 factor interaction" evidence="6">
    <location>
        <begin position="346"/>
        <end position="573"/>
    </location>
</feature>
<evidence type="ECO:0000313" key="8">
    <source>
        <dbReference type="Proteomes" id="UP000886687"/>
    </source>
</evidence>
<dbReference type="Pfam" id="PF00158">
    <property type="entry name" value="Sigma54_activat"/>
    <property type="match status" value="1"/>
</dbReference>
<evidence type="ECO:0000256" key="4">
    <source>
        <dbReference type="ARBA" id="ARBA00023125"/>
    </source>
</evidence>
<dbReference type="Pfam" id="PF02954">
    <property type="entry name" value="HTH_8"/>
    <property type="match status" value="1"/>
</dbReference>
<dbReference type="Gene3D" id="1.10.8.60">
    <property type="match status" value="1"/>
</dbReference>
<keyword evidence="3" id="KW-0805">Transcription regulation</keyword>
<keyword evidence="4" id="KW-0238">DNA-binding</keyword>
<dbReference type="InterPro" id="IPR058031">
    <property type="entry name" value="AAA_lid_NorR"/>
</dbReference>
<dbReference type="InterPro" id="IPR025662">
    <property type="entry name" value="Sigma_54_int_dom_ATP-bd_1"/>
</dbReference>
<dbReference type="PRINTS" id="PR01590">
    <property type="entry name" value="HTHFIS"/>
</dbReference>
<dbReference type="InterPro" id="IPR025943">
    <property type="entry name" value="Sigma_54_int_dom_ATP-bd_2"/>
</dbReference>
<name>A0A9E4K613_9GAMM</name>
<dbReference type="FunFam" id="3.40.50.300:FF:000006">
    <property type="entry name" value="DNA-binding transcriptional regulator NtrC"/>
    <property type="match status" value="1"/>
</dbReference>
<dbReference type="InterPro" id="IPR003018">
    <property type="entry name" value="GAF"/>
</dbReference>
<gene>
    <name evidence="7" type="ORF">JAZ04_11795</name>
</gene>
<comment type="caution">
    <text evidence="7">The sequence shown here is derived from an EMBL/GenBank/DDBJ whole genome shotgun (WGS) entry which is preliminary data.</text>
</comment>
<dbReference type="PROSITE" id="PS00676">
    <property type="entry name" value="SIGMA54_INTERACT_2"/>
    <property type="match status" value="1"/>
</dbReference>
<dbReference type="SUPFAM" id="SSF46689">
    <property type="entry name" value="Homeodomain-like"/>
    <property type="match status" value="1"/>
</dbReference>
<dbReference type="PROSITE" id="PS50045">
    <property type="entry name" value="SIGMA54_INTERACT_4"/>
    <property type="match status" value="1"/>
</dbReference>
<dbReference type="Gene3D" id="3.30.450.40">
    <property type="match status" value="1"/>
</dbReference>
<dbReference type="PROSITE" id="PS00675">
    <property type="entry name" value="SIGMA54_INTERACT_1"/>
    <property type="match status" value="1"/>
</dbReference>
<dbReference type="PANTHER" id="PTHR32071">
    <property type="entry name" value="TRANSCRIPTIONAL REGULATORY PROTEIN"/>
    <property type="match status" value="1"/>
</dbReference>
<evidence type="ECO:0000256" key="2">
    <source>
        <dbReference type="ARBA" id="ARBA00022840"/>
    </source>
</evidence>
<evidence type="ECO:0000313" key="7">
    <source>
        <dbReference type="EMBL" id="MCG7939518.1"/>
    </source>
</evidence>
<organism evidence="7 8">
    <name type="scientific">Candidatus Thiodiazotropha lotti</name>
    <dbReference type="NCBI Taxonomy" id="2792787"/>
    <lineage>
        <taxon>Bacteria</taxon>
        <taxon>Pseudomonadati</taxon>
        <taxon>Pseudomonadota</taxon>
        <taxon>Gammaproteobacteria</taxon>
        <taxon>Chromatiales</taxon>
        <taxon>Sedimenticolaceae</taxon>
        <taxon>Candidatus Thiodiazotropha</taxon>
    </lineage>
</organism>
<reference evidence="7" key="1">
    <citation type="journal article" date="2021" name="Proc. Natl. Acad. Sci. U.S.A.">
        <title>Global biogeography of chemosynthetic symbionts reveals both localized and globally distributed symbiont groups. .</title>
        <authorList>
            <person name="Osvatic J.T."/>
            <person name="Wilkins L.G.E."/>
            <person name="Leibrecht L."/>
            <person name="Leray M."/>
            <person name="Zauner S."/>
            <person name="Polzin J."/>
            <person name="Camacho Y."/>
            <person name="Gros O."/>
            <person name="van Gils J.A."/>
            <person name="Eisen J.A."/>
            <person name="Petersen J.M."/>
            <person name="Yuen B."/>
        </authorList>
    </citation>
    <scope>NUCLEOTIDE SEQUENCE</scope>
    <source>
        <strain evidence="7">MAGL173</strain>
    </source>
</reference>
<protein>
    <submittedName>
        <fullName evidence="7">Sigma-54-dependent Fis family transcriptional regulator</fullName>
    </submittedName>
</protein>
<dbReference type="GO" id="GO:0043565">
    <property type="term" value="F:sequence-specific DNA binding"/>
    <property type="evidence" value="ECO:0007669"/>
    <property type="project" value="InterPro"/>
</dbReference>
<dbReference type="EMBL" id="JAEPDI010000006">
    <property type="protein sequence ID" value="MCG7939518.1"/>
    <property type="molecule type" value="Genomic_DNA"/>
</dbReference>
<dbReference type="InterPro" id="IPR002078">
    <property type="entry name" value="Sigma_54_int"/>
</dbReference>
<evidence type="ECO:0000256" key="1">
    <source>
        <dbReference type="ARBA" id="ARBA00022741"/>
    </source>
</evidence>
<dbReference type="InterPro" id="IPR029016">
    <property type="entry name" value="GAF-like_dom_sf"/>
</dbReference>
<dbReference type="CDD" id="cd00009">
    <property type="entry name" value="AAA"/>
    <property type="match status" value="1"/>
</dbReference>
<accession>A0A9E4K613</accession>
<dbReference type="GO" id="GO:0006355">
    <property type="term" value="P:regulation of DNA-templated transcription"/>
    <property type="evidence" value="ECO:0007669"/>
    <property type="project" value="InterPro"/>
</dbReference>
<evidence type="ECO:0000256" key="5">
    <source>
        <dbReference type="ARBA" id="ARBA00023163"/>
    </source>
</evidence>
<dbReference type="InterPro" id="IPR003593">
    <property type="entry name" value="AAA+_ATPase"/>
</dbReference>
<dbReference type="SMART" id="SM00382">
    <property type="entry name" value="AAA"/>
    <property type="match status" value="1"/>
</dbReference>
<dbReference type="AlphaFoldDB" id="A0A9E4K613"/>
<proteinExistence type="predicted"/>
<dbReference type="PANTHER" id="PTHR32071:SF77">
    <property type="entry name" value="TRANSCRIPTIONAL REGULATORY PROTEIN"/>
    <property type="match status" value="1"/>
</dbReference>
<keyword evidence="1" id="KW-0547">Nucleotide-binding</keyword>
<dbReference type="GO" id="GO:0005524">
    <property type="term" value="F:ATP binding"/>
    <property type="evidence" value="ECO:0007669"/>
    <property type="project" value="UniProtKB-KW"/>
</dbReference>
<keyword evidence="2" id="KW-0067">ATP-binding</keyword>
<dbReference type="InterPro" id="IPR009057">
    <property type="entry name" value="Homeodomain-like_sf"/>
</dbReference>
<dbReference type="Pfam" id="PF25601">
    <property type="entry name" value="AAA_lid_14"/>
    <property type="match status" value="1"/>
</dbReference>
<dbReference type="Proteomes" id="UP000886687">
    <property type="component" value="Unassembled WGS sequence"/>
</dbReference>
<evidence type="ECO:0000256" key="3">
    <source>
        <dbReference type="ARBA" id="ARBA00023015"/>
    </source>
</evidence>
<dbReference type="Pfam" id="PF01590">
    <property type="entry name" value="GAF"/>
    <property type="match status" value="1"/>
</dbReference>
<dbReference type="SUPFAM" id="SSF52540">
    <property type="entry name" value="P-loop containing nucleoside triphosphate hydrolases"/>
    <property type="match status" value="1"/>
</dbReference>
<dbReference type="InterPro" id="IPR002197">
    <property type="entry name" value="HTH_Fis"/>
</dbReference>